<keyword evidence="1" id="KW-0472">Membrane</keyword>
<name>A0AAE7B5C0_9BACT</name>
<dbReference type="Proteomes" id="UP000502065">
    <property type="component" value="Chromosome"/>
</dbReference>
<dbReference type="GO" id="GO:0098046">
    <property type="term" value="C:type V protein secretion system complex"/>
    <property type="evidence" value="ECO:0007669"/>
    <property type="project" value="TreeGrafter"/>
</dbReference>
<evidence type="ECO:0000259" key="5">
    <source>
        <dbReference type="Pfam" id="PF08479"/>
    </source>
</evidence>
<protein>
    <submittedName>
        <fullName evidence="6">Hemolysin secretion/activation protein, ShlB/FhaC/HecB family</fullName>
    </submittedName>
</protein>
<dbReference type="InterPro" id="IPR013686">
    <property type="entry name" value="Polypept-transport_assoc_ShlB"/>
</dbReference>
<keyword evidence="3" id="KW-0998">Cell outer membrane</keyword>
<dbReference type="AlphaFoldDB" id="A0AAE7B5C0"/>
<sequence>MKKLLTISIITVNCLLATVPDIDTIPKSIIIPKEVKKQTPSLIDIEGKEKYAPVMKDDKSGKKILVKGFDIKGNNNLSYEELNNEINSFLNKELNFNQLQEITSIITKKYREKGFFVARAYIPMQDIKQNNNIFKIVVIEGNYGKFKLINNSLVNNSTVQNMFDNAKNRGNVISTDTLERAMLVINNTPGAVVSKAEIKPGKEVGSSDFLVEVDASKRVNSFVVFDNYGNKYIGKNRIMSGVDINSPFKLGDKISLFGLISNGADLKNYKISYNFPLMANGLRAGLSYNNTDYNLVNLDDGILDEEYFGDSKIFEVSLEYPIIKSRLETLDFTAIYSDKNISSTTDEKDSKEINSISFGLNHIKNQTFLGLNAKTTLEAILTIGELADKSMMNGSYQKINFNSSIDLDITSIYSISSSIKLQKAFKNQNLDGSEDMNIGGSNGVKVFPDAELSAEQAALFNVEFFAKLPEVSGLNHKIGLFYDIGTASMSQKDEDIIFERRTLQDIGFGYYTNYKNTFTKLQVARVVGGQDIETENIGNISKVLFQTGLVF</sequence>
<dbReference type="KEGG" id="aaqi:AAQM_0995"/>
<reference evidence="6 7" key="1">
    <citation type="submission" date="2018-07" db="EMBL/GenBank/DDBJ databases">
        <title>Identification of phenol metabolism pathways in Arcobacter.</title>
        <authorList>
            <person name="Miller W.G."/>
            <person name="Yee E."/>
            <person name="Bono J.L."/>
        </authorList>
    </citation>
    <scope>NUCLEOTIDE SEQUENCE [LARGE SCALE GENOMIC DNA]</scope>
    <source>
        <strain evidence="6 7">W63</strain>
    </source>
</reference>
<gene>
    <name evidence="6" type="ORF">AAQM_0995</name>
</gene>
<dbReference type="InterPro" id="IPR051544">
    <property type="entry name" value="TPS_OM_transporter"/>
</dbReference>
<dbReference type="PANTHER" id="PTHR34597:SF1">
    <property type="entry name" value="HEME_HEMOPEXIN TRANSPORTER PROTEIN HUXB"/>
    <property type="match status" value="1"/>
</dbReference>
<keyword evidence="1" id="KW-1134">Transmembrane beta strand</keyword>
<evidence type="ECO:0000256" key="1">
    <source>
        <dbReference type="ARBA" id="ARBA00022452"/>
    </source>
</evidence>
<dbReference type="PANTHER" id="PTHR34597">
    <property type="entry name" value="SLR1661 PROTEIN"/>
    <property type="match status" value="1"/>
</dbReference>
<evidence type="ECO:0000256" key="2">
    <source>
        <dbReference type="ARBA" id="ARBA00022692"/>
    </source>
</evidence>
<dbReference type="Gene3D" id="2.40.160.50">
    <property type="entry name" value="membrane protein fhac: a member of the omp85/tpsb transporter family"/>
    <property type="match status" value="1"/>
</dbReference>
<evidence type="ECO:0000256" key="3">
    <source>
        <dbReference type="ARBA" id="ARBA00023237"/>
    </source>
</evidence>
<keyword evidence="2" id="KW-0812">Transmembrane</keyword>
<feature type="domain" description="Polypeptide-transport-associated ShlB-type" evidence="5">
    <location>
        <begin position="66"/>
        <end position="141"/>
    </location>
</feature>
<dbReference type="GO" id="GO:0008320">
    <property type="term" value="F:protein transmembrane transporter activity"/>
    <property type="evidence" value="ECO:0007669"/>
    <property type="project" value="TreeGrafter"/>
</dbReference>
<evidence type="ECO:0000313" key="7">
    <source>
        <dbReference type="Proteomes" id="UP000502065"/>
    </source>
</evidence>
<organism evidence="6 7">
    <name type="scientific">Arcobacter aquimarinus</name>
    <dbReference type="NCBI Taxonomy" id="1315211"/>
    <lineage>
        <taxon>Bacteria</taxon>
        <taxon>Pseudomonadati</taxon>
        <taxon>Campylobacterota</taxon>
        <taxon>Epsilonproteobacteria</taxon>
        <taxon>Campylobacterales</taxon>
        <taxon>Arcobacteraceae</taxon>
        <taxon>Arcobacter</taxon>
    </lineage>
</organism>
<dbReference type="Pfam" id="PF08479">
    <property type="entry name" value="POTRA_2"/>
    <property type="match status" value="1"/>
</dbReference>
<dbReference type="Pfam" id="PF03865">
    <property type="entry name" value="ShlB"/>
    <property type="match status" value="1"/>
</dbReference>
<dbReference type="EMBL" id="CP030944">
    <property type="protein sequence ID" value="QKE25752.1"/>
    <property type="molecule type" value="Genomic_DNA"/>
</dbReference>
<keyword evidence="7" id="KW-1185">Reference proteome</keyword>
<dbReference type="GO" id="GO:0046819">
    <property type="term" value="P:protein secretion by the type V secretion system"/>
    <property type="evidence" value="ECO:0007669"/>
    <property type="project" value="TreeGrafter"/>
</dbReference>
<dbReference type="Gene3D" id="3.10.20.310">
    <property type="entry name" value="membrane protein fhac"/>
    <property type="match status" value="1"/>
</dbReference>
<evidence type="ECO:0000259" key="4">
    <source>
        <dbReference type="Pfam" id="PF03865"/>
    </source>
</evidence>
<accession>A0AAE7B5C0</accession>
<dbReference type="RefSeq" id="WP_129095378.1">
    <property type="nucleotide sequence ID" value="NZ_CBCSAE010000002.1"/>
</dbReference>
<dbReference type="InterPro" id="IPR005565">
    <property type="entry name" value="Hemolysn_activator_HlyB_C"/>
</dbReference>
<proteinExistence type="predicted"/>
<feature type="domain" description="Haemolysin activator HlyB C-terminal" evidence="4">
    <location>
        <begin position="205"/>
        <end position="493"/>
    </location>
</feature>
<evidence type="ECO:0000313" key="6">
    <source>
        <dbReference type="EMBL" id="QKE25752.1"/>
    </source>
</evidence>